<feature type="compositionally biased region" description="Polar residues" evidence="1">
    <location>
        <begin position="1"/>
        <end position="29"/>
    </location>
</feature>
<gene>
    <name evidence="4" type="ORF">H4219_005334</name>
</gene>
<keyword evidence="2" id="KW-1133">Transmembrane helix</keyword>
<evidence type="ECO:0000259" key="3">
    <source>
        <dbReference type="PROSITE" id="PS51837"/>
    </source>
</evidence>
<feature type="compositionally biased region" description="Polar residues" evidence="1">
    <location>
        <begin position="118"/>
        <end position="132"/>
    </location>
</feature>
<feature type="domain" description="LITAF" evidence="3">
    <location>
        <begin position="769"/>
        <end position="851"/>
    </location>
</feature>
<feature type="region of interest" description="Disordered" evidence="1">
    <location>
        <begin position="308"/>
        <end position="336"/>
    </location>
</feature>
<feature type="transmembrane region" description="Helical" evidence="2">
    <location>
        <begin position="808"/>
        <end position="827"/>
    </location>
</feature>
<keyword evidence="2" id="KW-0812">Transmembrane</keyword>
<feature type="region of interest" description="Disordered" evidence="1">
    <location>
        <begin position="421"/>
        <end position="533"/>
    </location>
</feature>
<name>A0A9W7ZV13_9FUNG</name>
<dbReference type="Proteomes" id="UP001150538">
    <property type="component" value="Unassembled WGS sequence"/>
</dbReference>
<feature type="compositionally biased region" description="Low complexity" evidence="1">
    <location>
        <begin position="308"/>
        <end position="330"/>
    </location>
</feature>
<dbReference type="InterPro" id="IPR006629">
    <property type="entry name" value="LITAF"/>
</dbReference>
<feature type="compositionally biased region" description="Low complexity" evidence="1">
    <location>
        <begin position="926"/>
        <end position="935"/>
    </location>
</feature>
<feature type="compositionally biased region" description="Low complexity" evidence="1">
    <location>
        <begin position="53"/>
        <end position="64"/>
    </location>
</feature>
<feature type="region of interest" description="Disordered" evidence="1">
    <location>
        <begin position="1"/>
        <end position="64"/>
    </location>
</feature>
<dbReference type="OrthoDB" id="5599753at2759"/>
<feature type="region of interest" description="Disordered" evidence="1">
    <location>
        <begin position="158"/>
        <end position="232"/>
    </location>
</feature>
<dbReference type="PROSITE" id="PS51837">
    <property type="entry name" value="LITAF"/>
    <property type="match status" value="1"/>
</dbReference>
<evidence type="ECO:0000313" key="5">
    <source>
        <dbReference type="Proteomes" id="UP001150538"/>
    </source>
</evidence>
<keyword evidence="2" id="KW-0472">Membrane</keyword>
<feature type="compositionally biased region" description="Polar residues" evidence="1">
    <location>
        <begin position="490"/>
        <end position="517"/>
    </location>
</feature>
<feature type="compositionally biased region" description="Polar residues" evidence="1">
    <location>
        <begin position="43"/>
        <end position="52"/>
    </location>
</feature>
<feature type="region of interest" description="Disordered" evidence="1">
    <location>
        <begin position="102"/>
        <end position="132"/>
    </location>
</feature>
<proteinExistence type="predicted"/>
<feature type="compositionally biased region" description="Polar residues" evidence="1">
    <location>
        <begin position="436"/>
        <end position="447"/>
    </location>
</feature>
<dbReference type="Pfam" id="PF10601">
    <property type="entry name" value="zf-LITAF-like"/>
    <property type="match status" value="1"/>
</dbReference>
<feature type="compositionally biased region" description="Polar residues" evidence="1">
    <location>
        <begin position="196"/>
        <end position="230"/>
    </location>
</feature>
<feature type="compositionally biased region" description="Polar residues" evidence="1">
    <location>
        <begin position="664"/>
        <end position="675"/>
    </location>
</feature>
<comment type="caution">
    <text evidence="4">The sequence shown here is derived from an EMBL/GenBank/DDBJ whole genome shotgun (WGS) entry which is preliminary data.</text>
</comment>
<dbReference type="AlphaFoldDB" id="A0A9W7ZV13"/>
<reference evidence="4" key="1">
    <citation type="submission" date="2022-07" db="EMBL/GenBank/DDBJ databases">
        <title>Phylogenomic reconstructions and comparative analyses of Kickxellomycotina fungi.</title>
        <authorList>
            <person name="Reynolds N.K."/>
            <person name="Stajich J.E."/>
            <person name="Barry K."/>
            <person name="Grigoriev I.V."/>
            <person name="Crous P."/>
            <person name="Smith M.E."/>
        </authorList>
    </citation>
    <scope>NUCLEOTIDE SEQUENCE</scope>
    <source>
        <strain evidence="4">NBRC 100468</strain>
    </source>
</reference>
<sequence length="960" mass="106052">MRPSYSTSSLRNTFNNSTSSPTDTYQSRKSYTRRAGLRAFTPLDNTSPVLNGSASIRTSSAASSRYTTTSEEGSQYFYSAASSSFSSLPSVSRRSSLLGDDYDENDSGHYENFKPMDLNSNNNTKHASNSSSIGASGYNAQFNGEMSGVTTTTTTAATASPTAKGNMINGGGNITAKEIGGTQRDNSALLAKRRSTTAGSPRNQSNRGNAPRTTSHDTTATAPQANTEQDYFNGHRVAIIDSGYEDEEKQAYNYGIDDDDDDDVRGIDADDDDDGMSRSNNGLWSSMSMDGGYTDSRAYTESVSYEASSSNASGSNQSSKNNNRSRGNSYHFSHEDRTGNIDAIDSKSSKVNRIIEGYELLGTINCSKNVGRAAPHKPRRSPSMPTPSQHAQYQPGHGHYNAAAHNHSLHDQYLQFQSGTNFESAKSNGGGHFQRHPSSGAVNNNGGHLNGYHKLVPPNNNTMPRSPPSSPIMQENGQGRVVNKTRRRQTTSGRITSNVQNTRQPTSTAQQHPQQKQKLYPGSEYPPNQYLQQQQQERIHYRDQYYQQHPSLTAHHHQHFSKGLSEEDAQAMTEFYDQNGFYPNGHQYIPQPHPRSLRPSATTPVFPNWKVSNPTFANSPPSPPLSNQIVVPDIEDNDSEDEEHRADDIITGPNHGPIVEGPESSYNGNGDSNGHSIDRSDDEDTDISDKEREDGLANGQRPRRTNRVSINIPEDSDVDESQADAVRGGREQQRLRQLNGTATCSPFRRNNNSTTLLPANSTTIYIPGENPNADLLASNYSFVPKSIMCPKCHRYSPIKYENRVAKQWAAVSFLLLFVFTPLFWVPLVNKRCKHVMYVCKYCNRTIRRAPLADAAMVTMDAKELKRKRKAKKKWGEDDMSMGLSSSEYLCSMRGREDSQNPNSLGQINNATNTKAPASLEAGENGGNPDNNTNTNKLSTYALNGIPRKKHQRRRLLSFKF</sequence>
<organism evidence="4 5">
    <name type="scientific">Mycoemilia scoparia</name>
    <dbReference type="NCBI Taxonomy" id="417184"/>
    <lineage>
        <taxon>Eukaryota</taxon>
        <taxon>Fungi</taxon>
        <taxon>Fungi incertae sedis</taxon>
        <taxon>Zoopagomycota</taxon>
        <taxon>Kickxellomycotina</taxon>
        <taxon>Kickxellomycetes</taxon>
        <taxon>Kickxellales</taxon>
        <taxon>Kickxellaceae</taxon>
        <taxon>Mycoemilia</taxon>
    </lineage>
</organism>
<evidence type="ECO:0000256" key="2">
    <source>
        <dbReference type="SAM" id="Phobius"/>
    </source>
</evidence>
<accession>A0A9W7ZV13</accession>
<feature type="region of interest" description="Disordered" evidence="1">
    <location>
        <begin position="637"/>
        <end position="731"/>
    </location>
</feature>
<keyword evidence="5" id="KW-1185">Reference proteome</keyword>
<evidence type="ECO:0000256" key="1">
    <source>
        <dbReference type="SAM" id="MobiDB-lite"/>
    </source>
</evidence>
<feature type="region of interest" description="Disordered" evidence="1">
    <location>
        <begin position="369"/>
        <end position="403"/>
    </location>
</feature>
<feature type="compositionally biased region" description="Polar residues" evidence="1">
    <location>
        <begin position="277"/>
        <end position="288"/>
    </location>
</feature>
<dbReference type="EMBL" id="JANBPU010000284">
    <property type="protein sequence ID" value="KAJ1913132.1"/>
    <property type="molecule type" value="Genomic_DNA"/>
</dbReference>
<feature type="region of interest" description="Disordered" evidence="1">
    <location>
        <begin position="916"/>
        <end position="938"/>
    </location>
</feature>
<feature type="region of interest" description="Disordered" evidence="1">
    <location>
        <begin position="253"/>
        <end position="291"/>
    </location>
</feature>
<protein>
    <recommendedName>
        <fullName evidence="3">LITAF domain-containing protein</fullName>
    </recommendedName>
</protein>
<evidence type="ECO:0000313" key="4">
    <source>
        <dbReference type="EMBL" id="KAJ1913132.1"/>
    </source>
</evidence>
<feature type="compositionally biased region" description="Acidic residues" evidence="1">
    <location>
        <begin position="256"/>
        <end position="274"/>
    </location>
</feature>